<keyword evidence="1" id="KW-0812">Transmembrane</keyword>
<dbReference type="Proteomes" id="UP001596052">
    <property type="component" value="Unassembled WGS sequence"/>
</dbReference>
<evidence type="ECO:0000313" key="3">
    <source>
        <dbReference type="Proteomes" id="UP001596052"/>
    </source>
</evidence>
<comment type="caution">
    <text evidence="2">The sequence shown here is derived from an EMBL/GenBank/DDBJ whole genome shotgun (WGS) entry which is preliminary data.</text>
</comment>
<dbReference type="EMBL" id="JBHSMQ010000015">
    <property type="protein sequence ID" value="MFC5458044.1"/>
    <property type="molecule type" value="Genomic_DNA"/>
</dbReference>
<keyword evidence="1" id="KW-0472">Membrane</keyword>
<feature type="transmembrane region" description="Helical" evidence="1">
    <location>
        <begin position="14"/>
        <end position="35"/>
    </location>
</feature>
<reference evidence="3" key="1">
    <citation type="journal article" date="2019" name="Int. J. Syst. Evol. Microbiol.">
        <title>The Global Catalogue of Microorganisms (GCM) 10K type strain sequencing project: providing services to taxonomists for standard genome sequencing and annotation.</title>
        <authorList>
            <consortium name="The Broad Institute Genomics Platform"/>
            <consortium name="The Broad Institute Genome Sequencing Center for Infectious Disease"/>
            <person name="Wu L."/>
            <person name="Ma J."/>
        </authorList>
    </citation>
    <scope>NUCLEOTIDE SEQUENCE [LARGE SCALE GENOMIC DNA]</scope>
    <source>
        <strain evidence="3">CGMCC 4.1469</strain>
    </source>
</reference>
<name>A0ABW0KXE3_9BACT</name>
<keyword evidence="1" id="KW-1133">Transmembrane helix</keyword>
<evidence type="ECO:0000313" key="2">
    <source>
        <dbReference type="EMBL" id="MFC5458044.1"/>
    </source>
</evidence>
<organism evidence="2 3">
    <name type="scientific">Prosthecobacter fluviatilis</name>
    <dbReference type="NCBI Taxonomy" id="445931"/>
    <lineage>
        <taxon>Bacteria</taxon>
        <taxon>Pseudomonadati</taxon>
        <taxon>Verrucomicrobiota</taxon>
        <taxon>Verrucomicrobiia</taxon>
        <taxon>Verrucomicrobiales</taxon>
        <taxon>Verrucomicrobiaceae</taxon>
        <taxon>Prosthecobacter</taxon>
    </lineage>
</organism>
<feature type="transmembrane region" description="Helical" evidence="1">
    <location>
        <begin position="83"/>
        <end position="101"/>
    </location>
</feature>
<proteinExistence type="predicted"/>
<evidence type="ECO:0008006" key="4">
    <source>
        <dbReference type="Google" id="ProtNLM"/>
    </source>
</evidence>
<dbReference type="RefSeq" id="WP_377171986.1">
    <property type="nucleotide sequence ID" value="NZ_JBHSMQ010000015.1"/>
</dbReference>
<keyword evidence="3" id="KW-1185">Reference proteome</keyword>
<protein>
    <recommendedName>
        <fullName evidence="4">DUF1449 family protein</fullName>
    </recommendedName>
</protein>
<gene>
    <name evidence="2" type="ORF">ACFQDI_24450</name>
</gene>
<evidence type="ECO:0000256" key="1">
    <source>
        <dbReference type="SAM" id="Phobius"/>
    </source>
</evidence>
<feature type="transmembrane region" description="Helical" evidence="1">
    <location>
        <begin position="113"/>
        <end position="133"/>
    </location>
</feature>
<sequence>MIELFQAAILPHQLLLSLLLALVICYWLLVLMGALDFEADLPDDIGLDADAPSGADSSHGHGLNTGGAWLATGRFFGFSQVPLVVWLSFLVLFMWLGSLALNEWYNQAGSVQQAALLLLPNLLGSLILTKIVTLPVAKLFKAMGDADSEAEEVMGRVGVVVSTEADASYGQLEITTANVPLLINVRTRPDAAPLKRGTPAKVIAAGPDHLFYLIESAPQT</sequence>
<accession>A0ABW0KXE3</accession>